<dbReference type="InterPro" id="IPR011043">
    <property type="entry name" value="Gal_Oxase/kelch_b-propeller"/>
</dbReference>
<name>A0ABR0KAZ4_9EURO</name>
<dbReference type="EMBL" id="JAVRRG010000050">
    <property type="protein sequence ID" value="KAK5092927.1"/>
    <property type="molecule type" value="Genomic_DNA"/>
</dbReference>
<evidence type="ECO:0008006" key="6">
    <source>
        <dbReference type="Google" id="ProtNLM"/>
    </source>
</evidence>
<feature type="signal peptide" evidence="3">
    <location>
        <begin position="1"/>
        <end position="21"/>
    </location>
</feature>
<evidence type="ECO:0000313" key="4">
    <source>
        <dbReference type="EMBL" id="KAK5092927.1"/>
    </source>
</evidence>
<keyword evidence="2" id="KW-0472">Membrane</keyword>
<feature type="chain" id="PRO_5045718125" description="Kelch repeat protein" evidence="3">
    <location>
        <begin position="22"/>
        <end position="601"/>
    </location>
</feature>
<organism evidence="4 5">
    <name type="scientific">Lithohypha guttulata</name>
    <dbReference type="NCBI Taxonomy" id="1690604"/>
    <lineage>
        <taxon>Eukaryota</taxon>
        <taxon>Fungi</taxon>
        <taxon>Dikarya</taxon>
        <taxon>Ascomycota</taxon>
        <taxon>Pezizomycotina</taxon>
        <taxon>Eurotiomycetes</taxon>
        <taxon>Chaetothyriomycetidae</taxon>
        <taxon>Chaetothyriales</taxon>
        <taxon>Trichomeriaceae</taxon>
        <taxon>Lithohypha</taxon>
    </lineage>
</organism>
<keyword evidence="2" id="KW-0812">Transmembrane</keyword>
<gene>
    <name evidence="4" type="ORF">LTR24_004722</name>
</gene>
<feature type="transmembrane region" description="Helical" evidence="2">
    <location>
        <begin position="505"/>
        <end position="529"/>
    </location>
</feature>
<keyword evidence="2" id="KW-1133">Transmembrane helix</keyword>
<dbReference type="InterPro" id="IPR015915">
    <property type="entry name" value="Kelch-typ_b-propeller"/>
</dbReference>
<evidence type="ECO:0000256" key="2">
    <source>
        <dbReference type="SAM" id="Phobius"/>
    </source>
</evidence>
<keyword evidence="3" id="KW-0732">Signal</keyword>
<accession>A0ABR0KAZ4</accession>
<protein>
    <recommendedName>
        <fullName evidence="6">Kelch repeat protein</fullName>
    </recommendedName>
</protein>
<evidence type="ECO:0000256" key="1">
    <source>
        <dbReference type="SAM" id="MobiDB-lite"/>
    </source>
</evidence>
<feature type="compositionally biased region" description="Polar residues" evidence="1">
    <location>
        <begin position="538"/>
        <end position="554"/>
    </location>
</feature>
<evidence type="ECO:0000256" key="3">
    <source>
        <dbReference type="SAM" id="SignalP"/>
    </source>
</evidence>
<sequence>MAYIVTFGVLILGLHARIAHPQQLTEVTADQIPLDQQTYDFSAVSRCRIFAHDSCVIQNDDQHILLIDGGFGTFQTKLNGEAVSVADLNPYTVAFDLLNDFATSPDLEPLWQHKKPQDADEGLSIVNHGGIWVSRDNNTVWTQGGHFYHGDRWSNSSYFVPKEDIPEWRLWRMHLDQPDTGWQDVTQEVSGHLDANRTFAGAAASVPNSNKKFWLGGLLDSTTSPTTPNLTLLTTKQMLVFDESSLSIAKQEYYAPGATDGYWQGNLIHLPIGNRSGYLISLMAASRTANLPWTDADGDSGNFEDATGVSLEYIPIYDIDRDIWFKQRTTFVGWDQKPEPRTRFCSALFHNAINNTFELWMHGGQRLTDQAEGVTEIYVLSMPSFTWTQVNTAFPFNNLIRSHTCHAVGGQLVIVGGYPPGIVVESNVTCDPDYIKVLAIGEEDINWTPNYRKNSTYRTPLSISNIVRGNRVPLYGFVNEQLGNAFEPQCPGGASCPGTSGGLTVGAIAGCAIAGVVVILASGWLLWYCRNRYRPAGTRNNSRNTEPTPRSPANGQPEVVKTGNALPASHQRTTSQVTEVHRADAELPATPPSRAQTQHTV</sequence>
<keyword evidence="5" id="KW-1185">Reference proteome</keyword>
<comment type="caution">
    <text evidence="4">The sequence shown here is derived from an EMBL/GenBank/DDBJ whole genome shotgun (WGS) entry which is preliminary data.</text>
</comment>
<dbReference type="Gene3D" id="2.120.10.80">
    <property type="entry name" value="Kelch-type beta propeller"/>
    <property type="match status" value="1"/>
</dbReference>
<dbReference type="Proteomes" id="UP001345013">
    <property type="component" value="Unassembled WGS sequence"/>
</dbReference>
<dbReference type="SUPFAM" id="SSF50965">
    <property type="entry name" value="Galactose oxidase, central domain"/>
    <property type="match status" value="1"/>
</dbReference>
<reference evidence="4 5" key="1">
    <citation type="submission" date="2023-08" db="EMBL/GenBank/DDBJ databases">
        <title>Black Yeasts Isolated from many extreme environments.</title>
        <authorList>
            <person name="Coleine C."/>
            <person name="Stajich J.E."/>
            <person name="Selbmann L."/>
        </authorList>
    </citation>
    <scope>NUCLEOTIDE SEQUENCE [LARGE SCALE GENOMIC DNA]</scope>
    <source>
        <strain evidence="4 5">CCFEE 5885</strain>
    </source>
</reference>
<feature type="region of interest" description="Disordered" evidence="1">
    <location>
        <begin position="536"/>
        <end position="601"/>
    </location>
</feature>
<proteinExistence type="predicted"/>
<evidence type="ECO:0000313" key="5">
    <source>
        <dbReference type="Proteomes" id="UP001345013"/>
    </source>
</evidence>